<comment type="similarity">
    <text evidence="2">Belongs to the prokaryotic molybdopterin-containing oxidoreductase family.</text>
</comment>
<evidence type="ECO:0000259" key="10">
    <source>
        <dbReference type="PROSITE" id="PS51669"/>
    </source>
</evidence>
<proteinExistence type="inferred from homology"/>
<dbReference type="NCBIfam" id="NF012032">
    <property type="entry name" value="PRK15488.1"/>
    <property type="match status" value="1"/>
</dbReference>
<dbReference type="KEGG" id="ahs:AHALO_2400"/>
<evidence type="ECO:0000256" key="5">
    <source>
        <dbReference type="ARBA" id="ARBA00022723"/>
    </source>
</evidence>
<comment type="caution">
    <text evidence="11">The sequence shown here is derived from an EMBL/GenBank/DDBJ whole genome shotgun (WGS) entry which is preliminary data.</text>
</comment>
<organism evidence="11 12">
    <name type="scientific">Malaciobacter halophilus</name>
    <dbReference type="NCBI Taxonomy" id="197482"/>
    <lineage>
        <taxon>Bacteria</taxon>
        <taxon>Pseudomonadati</taxon>
        <taxon>Campylobacterota</taxon>
        <taxon>Epsilonproteobacteria</taxon>
        <taxon>Campylobacterales</taxon>
        <taxon>Arcobacteraceae</taxon>
        <taxon>Malaciobacter</taxon>
    </lineage>
</organism>
<dbReference type="Pfam" id="PF01568">
    <property type="entry name" value="Molydop_binding"/>
    <property type="match status" value="1"/>
</dbReference>
<comment type="cofactor">
    <cofactor evidence="1">
        <name>Mo-bis(molybdopterin guanine dinucleotide)</name>
        <dbReference type="ChEBI" id="CHEBI:60539"/>
    </cofactor>
</comment>
<gene>
    <name evidence="11" type="ORF">CP960_02445</name>
</gene>
<dbReference type="Gene3D" id="2.20.25.90">
    <property type="entry name" value="ADC-like domains"/>
    <property type="match status" value="1"/>
</dbReference>
<dbReference type="AlphaFoldDB" id="A0A2N1J5D2"/>
<evidence type="ECO:0000256" key="6">
    <source>
        <dbReference type="ARBA" id="ARBA00022729"/>
    </source>
</evidence>
<dbReference type="Gene3D" id="3.40.50.740">
    <property type="match status" value="1"/>
</dbReference>
<dbReference type="InterPro" id="IPR006655">
    <property type="entry name" value="Mopterin_OxRdtase_prok_CS"/>
</dbReference>
<dbReference type="PROSITE" id="PS51318">
    <property type="entry name" value="TAT"/>
    <property type="match status" value="1"/>
</dbReference>
<dbReference type="RefSeq" id="WP_101183650.1">
    <property type="nucleotide sequence ID" value="NZ_CP031218.1"/>
</dbReference>
<dbReference type="PANTHER" id="PTHR43742">
    <property type="entry name" value="TRIMETHYLAMINE-N-OXIDE REDUCTASE"/>
    <property type="match status" value="1"/>
</dbReference>
<keyword evidence="5" id="KW-0479">Metal-binding</keyword>
<dbReference type="GO" id="GO:0046872">
    <property type="term" value="F:metal ion binding"/>
    <property type="evidence" value="ECO:0007669"/>
    <property type="project" value="UniProtKB-KW"/>
</dbReference>
<protein>
    <submittedName>
        <fullName evidence="11">Thiosulfate reductase PhsA</fullName>
    </submittedName>
</protein>
<dbReference type="CDD" id="cd02778">
    <property type="entry name" value="MopB_CT_Thiosulfate-R-like"/>
    <property type="match status" value="1"/>
</dbReference>
<evidence type="ECO:0000256" key="4">
    <source>
        <dbReference type="ARBA" id="ARBA00022505"/>
    </source>
</evidence>
<dbReference type="PROSITE" id="PS51257">
    <property type="entry name" value="PROKAR_LIPOPROTEIN"/>
    <property type="match status" value="1"/>
</dbReference>
<name>A0A2N1J5D2_9BACT</name>
<evidence type="ECO:0000256" key="7">
    <source>
        <dbReference type="ARBA" id="ARBA00023002"/>
    </source>
</evidence>
<dbReference type="SUPFAM" id="SSF53706">
    <property type="entry name" value="Formate dehydrogenase/DMSO reductase, domains 1-3"/>
    <property type="match status" value="1"/>
</dbReference>
<dbReference type="Gene3D" id="2.40.40.20">
    <property type="match status" value="1"/>
</dbReference>
<dbReference type="InterPro" id="IPR006657">
    <property type="entry name" value="MoPterin_dinucl-bd_dom"/>
</dbReference>
<keyword evidence="6" id="KW-0732">Signal</keyword>
<dbReference type="SUPFAM" id="SSF50692">
    <property type="entry name" value="ADC-like"/>
    <property type="match status" value="1"/>
</dbReference>
<dbReference type="InterPro" id="IPR009010">
    <property type="entry name" value="Asp_de-COase-like_dom_sf"/>
</dbReference>
<keyword evidence="4" id="KW-0500">Molybdenum</keyword>
<dbReference type="GO" id="GO:0016491">
    <property type="term" value="F:oxidoreductase activity"/>
    <property type="evidence" value="ECO:0007669"/>
    <property type="project" value="UniProtKB-KW"/>
</dbReference>
<accession>A0A2N1J5D2</accession>
<keyword evidence="8" id="KW-0408">Iron</keyword>
<dbReference type="Pfam" id="PF04879">
    <property type="entry name" value="Molybdop_Fe4S4"/>
    <property type="match status" value="1"/>
</dbReference>
<evidence type="ECO:0000313" key="11">
    <source>
        <dbReference type="EMBL" id="PKI81753.1"/>
    </source>
</evidence>
<sequence>MSSNYTRRDFLKVTSCSTAIAGISCMTGTLGSLGAQTISGSTKFVRSYCEMCTSRCQIEGKVVDGKSVFIQGNKYSKGMGTSVCARGAAGHSQLYDPQRLVKPLIRVGKRGEGRWKEATYEEALNLIAKKMMKIKEEYGPQAVLFSSKTGEHFSHLSTFSKAFESPNLFSHHSHCPIAYKVAFKHTYGTGLKRDFSKSKYILNFGHNLFEGINVSSTKKLAKAAASEKTKLVVLEPRFSIVAAKADEWHSVKPGTDLAFVLSLIHVWLRDGKYDKEFVQRYTVGIEHLIESTKTTTPQWQEKITGIKADVAERVANELYKAAPNCIIDWGHKTTTGQSEYQRTRAILIANALMGNIEKEGGLFFKKKAKTCNKLAGIDIAPTITNPDKHFETPKTLRVDRASLKGSDNAFVGRNQGVLMDIPKAILNKDPYEVKGWFMIRTNPLITVADPKTMKEAMHKLDFIVVTDVYMSETALMADVVLPEATYLERDEGIMDKSSSKPTYMIRNKIVDPINNTLASHEIFRTLAKKMGIDKDYKWDNILQYRVQQAKGNDKLLKELMSKGYVSYSIPTLYYREEKYVKDFVNKYPNARKYLDEDGLMGSMLDNLKTPSGKIEIFSQQVEEEFKGYGVPRDDNNMDVTRGYPYILTSGKSAIHTNGHTHNVPYLNMLMSDNPVWINPQTAKKENLKNGDKIYLENDIGKEKGTVFVTEGIRPDTLFVYMGFGRESSDLKRTNGIGTNQSKLLPLIKGPVCSTMVTNVGVKITKA</sequence>
<evidence type="ECO:0000256" key="9">
    <source>
        <dbReference type="ARBA" id="ARBA00023014"/>
    </source>
</evidence>
<feature type="domain" description="4Fe-4S Mo/W bis-MGD-type" evidence="10">
    <location>
        <begin position="42"/>
        <end position="98"/>
    </location>
</feature>
<reference evidence="11 12" key="1">
    <citation type="submission" date="2017-09" db="EMBL/GenBank/DDBJ databases">
        <title>Genomics of the genus Arcobacter.</title>
        <authorList>
            <person name="Perez-Cataluna A."/>
            <person name="Figueras M.J."/>
            <person name="Salas-Masso N."/>
        </authorList>
    </citation>
    <scope>NUCLEOTIDE SEQUENCE [LARGE SCALE GENOMIC DNA]</scope>
    <source>
        <strain evidence="11 12">DSM 18005</strain>
    </source>
</reference>
<dbReference type="InterPro" id="IPR006963">
    <property type="entry name" value="Mopterin_OxRdtase_4Fe-4S_dom"/>
</dbReference>
<dbReference type="Proteomes" id="UP000233248">
    <property type="component" value="Unassembled WGS sequence"/>
</dbReference>
<dbReference type="OrthoDB" id="9803192at2"/>
<keyword evidence="9" id="KW-0411">Iron-sulfur</keyword>
<evidence type="ECO:0000256" key="1">
    <source>
        <dbReference type="ARBA" id="ARBA00001942"/>
    </source>
</evidence>
<dbReference type="CDD" id="cd02755">
    <property type="entry name" value="MopB_Thiosulfate-R-like"/>
    <property type="match status" value="1"/>
</dbReference>
<dbReference type="InterPro" id="IPR006656">
    <property type="entry name" value="Mopterin_OxRdtase"/>
</dbReference>
<evidence type="ECO:0000256" key="2">
    <source>
        <dbReference type="ARBA" id="ARBA00010312"/>
    </source>
</evidence>
<dbReference type="Gene3D" id="3.40.228.10">
    <property type="entry name" value="Dimethylsulfoxide Reductase, domain 2"/>
    <property type="match status" value="1"/>
</dbReference>
<keyword evidence="12" id="KW-1185">Reference proteome</keyword>
<dbReference type="PANTHER" id="PTHR43742:SF9">
    <property type="entry name" value="TETRATHIONATE REDUCTASE SUBUNIT A"/>
    <property type="match status" value="1"/>
</dbReference>
<evidence type="ECO:0000256" key="3">
    <source>
        <dbReference type="ARBA" id="ARBA00022485"/>
    </source>
</evidence>
<evidence type="ECO:0000256" key="8">
    <source>
        <dbReference type="ARBA" id="ARBA00023004"/>
    </source>
</evidence>
<dbReference type="PROSITE" id="PS51669">
    <property type="entry name" value="4FE4S_MOW_BIS_MGD"/>
    <property type="match status" value="1"/>
</dbReference>
<evidence type="ECO:0000313" key="12">
    <source>
        <dbReference type="Proteomes" id="UP000233248"/>
    </source>
</evidence>
<dbReference type="InterPro" id="IPR006311">
    <property type="entry name" value="TAT_signal"/>
</dbReference>
<dbReference type="GO" id="GO:0043546">
    <property type="term" value="F:molybdopterin cofactor binding"/>
    <property type="evidence" value="ECO:0007669"/>
    <property type="project" value="InterPro"/>
</dbReference>
<dbReference type="Pfam" id="PF00384">
    <property type="entry name" value="Molybdopterin"/>
    <property type="match status" value="1"/>
</dbReference>
<keyword evidence="3" id="KW-0004">4Fe-4S</keyword>
<dbReference type="EMBL" id="NXIF01000008">
    <property type="protein sequence ID" value="PKI81753.1"/>
    <property type="molecule type" value="Genomic_DNA"/>
</dbReference>
<dbReference type="GO" id="GO:0051539">
    <property type="term" value="F:4 iron, 4 sulfur cluster binding"/>
    <property type="evidence" value="ECO:0007669"/>
    <property type="project" value="UniProtKB-KW"/>
</dbReference>
<dbReference type="PROSITE" id="PS00490">
    <property type="entry name" value="MOLYBDOPTERIN_PROK_2"/>
    <property type="match status" value="1"/>
</dbReference>
<keyword evidence="7" id="KW-0560">Oxidoreductase</keyword>
<dbReference type="InterPro" id="IPR050612">
    <property type="entry name" value="Prok_Mopterin_Oxidored"/>
</dbReference>
<dbReference type="SMART" id="SM00926">
    <property type="entry name" value="Molybdop_Fe4S4"/>
    <property type="match status" value="1"/>
</dbReference>